<feature type="binding site" evidence="6">
    <location>
        <begin position="151"/>
        <end position="155"/>
    </location>
    <ligand>
        <name>GTP</name>
        <dbReference type="ChEBI" id="CHEBI:37565"/>
    </ligand>
</feature>
<dbReference type="Gene3D" id="1.10.400.10">
    <property type="entry name" value="GI Alpha 1, domain 2-like"/>
    <property type="match status" value="1"/>
</dbReference>
<dbReference type="CDD" id="cd00066">
    <property type="entry name" value="G-alpha"/>
    <property type="match status" value="1"/>
</dbReference>
<dbReference type="InterPro" id="IPR011025">
    <property type="entry name" value="GproteinA_insert"/>
</dbReference>
<dbReference type="Pfam" id="PF00503">
    <property type="entry name" value="G-alpha"/>
    <property type="match status" value="1"/>
</dbReference>
<feature type="binding site" evidence="7">
    <location>
        <position position="132"/>
    </location>
    <ligand>
        <name>Mg(2+)</name>
        <dbReference type="ChEBI" id="CHEBI:18420"/>
    </ligand>
</feature>
<dbReference type="GO" id="GO:0031683">
    <property type="term" value="F:G-protein beta/gamma-subunit complex binding"/>
    <property type="evidence" value="ECO:0007669"/>
    <property type="project" value="InterPro"/>
</dbReference>
<dbReference type="PANTHER" id="PTHR10218">
    <property type="entry name" value="GTP-BINDING PROTEIN ALPHA SUBUNIT"/>
    <property type="match status" value="1"/>
</dbReference>
<evidence type="ECO:0000256" key="1">
    <source>
        <dbReference type="ARBA" id="ARBA00022723"/>
    </source>
</evidence>
<organism evidence="8 9">
    <name type="scientific">Kipferlia bialata</name>
    <dbReference type="NCBI Taxonomy" id="797122"/>
    <lineage>
        <taxon>Eukaryota</taxon>
        <taxon>Metamonada</taxon>
        <taxon>Carpediemonas-like organisms</taxon>
        <taxon>Kipferlia</taxon>
    </lineage>
</organism>
<comment type="caution">
    <text evidence="8">The sequence shown here is derived from an EMBL/GenBank/DDBJ whole genome shotgun (WGS) entry which is preliminary data.</text>
</comment>
<dbReference type="SUPFAM" id="SSF52540">
    <property type="entry name" value="P-loop containing nucleoside triphosphate hydrolases"/>
    <property type="match status" value="1"/>
</dbReference>
<evidence type="ECO:0000313" key="8">
    <source>
        <dbReference type="EMBL" id="GIQ81970.1"/>
    </source>
</evidence>
<protein>
    <submittedName>
        <fullName evidence="8">Guanine nucleotide binding protein (G-protein), alpha subunit</fullName>
    </submittedName>
</protein>
<evidence type="ECO:0000313" key="9">
    <source>
        <dbReference type="Proteomes" id="UP000265618"/>
    </source>
</evidence>
<reference evidence="8 9" key="1">
    <citation type="journal article" date="2018" name="PLoS ONE">
        <title>The draft genome of Kipferlia bialata reveals reductive genome evolution in fornicate parasites.</title>
        <authorList>
            <person name="Tanifuji G."/>
            <person name="Takabayashi S."/>
            <person name="Kume K."/>
            <person name="Takagi M."/>
            <person name="Nakayama T."/>
            <person name="Kamikawa R."/>
            <person name="Inagaki Y."/>
            <person name="Hashimoto T."/>
        </authorList>
    </citation>
    <scope>NUCLEOTIDE SEQUENCE [LARGE SCALE GENOMIC DNA]</scope>
    <source>
        <strain evidence="8">NY0173</strain>
    </source>
</reference>
<accession>A0A9K3CTT4</accession>
<dbReference type="GO" id="GO:0001664">
    <property type="term" value="F:G protein-coupled receptor binding"/>
    <property type="evidence" value="ECO:0007669"/>
    <property type="project" value="TreeGrafter"/>
</dbReference>
<evidence type="ECO:0000256" key="3">
    <source>
        <dbReference type="ARBA" id="ARBA00022842"/>
    </source>
</evidence>
<dbReference type="PANTHER" id="PTHR10218:SF302">
    <property type="entry name" value="GUANINE NUCLEOTIDE-BINDING PROTEIN ALPHA-5 SUBUNIT"/>
    <property type="match status" value="1"/>
</dbReference>
<sequence>MQMLYLQGTQTRETQARYVGVVYFNVLRVARTLIAACQRYKVSFSDPAVAKTAAQLWKMEEGSFSHTERLPQSLARGIYRLWQDPGVQEVFRLSHAYALQESADHFMDNVVSFSEPSWMPTPEDILLCRVVTTEIKEIEFQMDGTNLKMIDVGGQRSERRKYLHCFTEVDFVLYVCALSDYDRVLGEDHSQNAMAEALMLYQEILDSRWFRDKPVILFLNKADIMAVKIKHVPMATAFPEYRGPASFQPATMYIKDRFVDMSPQRLVYPFVTTATDTSNVKKVFECVKDQILRGNMSRFGLV</sequence>
<evidence type="ECO:0000256" key="4">
    <source>
        <dbReference type="ARBA" id="ARBA00023134"/>
    </source>
</evidence>
<dbReference type="InterPro" id="IPR001019">
    <property type="entry name" value="Gprotein_alpha_su"/>
</dbReference>
<dbReference type="EMBL" id="BDIP01000548">
    <property type="protein sequence ID" value="GIQ81970.1"/>
    <property type="molecule type" value="Genomic_DNA"/>
</dbReference>
<proteinExistence type="predicted"/>
<feature type="binding site" evidence="6">
    <location>
        <begin position="220"/>
        <end position="223"/>
    </location>
    <ligand>
        <name>GTP</name>
        <dbReference type="ChEBI" id="CHEBI:37565"/>
    </ligand>
</feature>
<keyword evidence="9" id="KW-1185">Reference proteome</keyword>
<dbReference type="PRINTS" id="PR00318">
    <property type="entry name" value="GPROTEINA"/>
</dbReference>
<dbReference type="FunFam" id="3.40.50.300:FF:002307">
    <property type="entry name" value="Guanine nucleotide-binding protein G(k) subunit alpha"/>
    <property type="match status" value="1"/>
</dbReference>
<dbReference type="GO" id="GO:0007188">
    <property type="term" value="P:adenylate cyclase-modulating G protein-coupled receptor signaling pathway"/>
    <property type="evidence" value="ECO:0007669"/>
    <property type="project" value="TreeGrafter"/>
</dbReference>
<dbReference type="GO" id="GO:0005834">
    <property type="term" value="C:heterotrimeric G-protein complex"/>
    <property type="evidence" value="ECO:0007669"/>
    <property type="project" value="TreeGrafter"/>
</dbReference>
<dbReference type="SUPFAM" id="SSF47895">
    <property type="entry name" value="Transducin (alpha subunit), insertion domain"/>
    <property type="match status" value="1"/>
</dbReference>
<keyword evidence="1 7" id="KW-0479">Metal-binding</keyword>
<dbReference type="InterPro" id="IPR027417">
    <property type="entry name" value="P-loop_NTPase"/>
</dbReference>
<feature type="binding site" evidence="6">
    <location>
        <position position="274"/>
    </location>
    <ligand>
        <name>GTP</name>
        <dbReference type="ChEBI" id="CHEBI:37565"/>
    </ligand>
</feature>
<dbReference type="GO" id="GO:0005737">
    <property type="term" value="C:cytoplasm"/>
    <property type="evidence" value="ECO:0007669"/>
    <property type="project" value="TreeGrafter"/>
</dbReference>
<dbReference type="AlphaFoldDB" id="A0A9K3CTT4"/>
<evidence type="ECO:0000256" key="7">
    <source>
        <dbReference type="PIRSR" id="PIRSR601019-2"/>
    </source>
</evidence>
<dbReference type="GO" id="GO:0005525">
    <property type="term" value="F:GTP binding"/>
    <property type="evidence" value="ECO:0007669"/>
    <property type="project" value="UniProtKB-KW"/>
</dbReference>
<keyword evidence="3 7" id="KW-0460">Magnesium</keyword>
<dbReference type="PROSITE" id="PS51882">
    <property type="entry name" value="G_ALPHA"/>
    <property type="match status" value="1"/>
</dbReference>
<evidence type="ECO:0000256" key="6">
    <source>
        <dbReference type="PIRSR" id="PIRSR601019-1"/>
    </source>
</evidence>
<name>A0A9K3CTT4_9EUKA</name>
<gene>
    <name evidence="8" type="ORF">KIPB_003024</name>
</gene>
<keyword evidence="4 6" id="KW-0342">GTP-binding</keyword>
<dbReference type="Proteomes" id="UP000265618">
    <property type="component" value="Unassembled WGS sequence"/>
</dbReference>
<evidence type="ECO:0000256" key="5">
    <source>
        <dbReference type="ARBA" id="ARBA00023224"/>
    </source>
</evidence>
<dbReference type="GO" id="GO:0003924">
    <property type="term" value="F:GTPase activity"/>
    <property type="evidence" value="ECO:0007669"/>
    <property type="project" value="InterPro"/>
</dbReference>
<dbReference type="SMART" id="SM00275">
    <property type="entry name" value="G_alpha"/>
    <property type="match status" value="1"/>
</dbReference>
<feature type="binding site" evidence="6">
    <location>
        <begin position="126"/>
        <end position="132"/>
    </location>
    <ligand>
        <name>GTP</name>
        <dbReference type="ChEBI" id="CHEBI:37565"/>
    </ligand>
</feature>
<dbReference type="OrthoDB" id="5817230at2759"/>
<evidence type="ECO:0000256" key="2">
    <source>
        <dbReference type="ARBA" id="ARBA00022741"/>
    </source>
</evidence>
<keyword evidence="2 6" id="KW-0547">Nucleotide-binding</keyword>
<dbReference type="Gene3D" id="3.40.50.300">
    <property type="entry name" value="P-loop containing nucleotide triphosphate hydrolases"/>
    <property type="match status" value="1"/>
</dbReference>
<dbReference type="GO" id="GO:0046872">
    <property type="term" value="F:metal ion binding"/>
    <property type="evidence" value="ECO:0007669"/>
    <property type="project" value="UniProtKB-KW"/>
</dbReference>
<keyword evidence="5" id="KW-0807">Transducer</keyword>